<name>A0A545VIQ4_9HYPO</name>
<feature type="compositionally biased region" description="Basic and acidic residues" evidence="1">
    <location>
        <begin position="360"/>
        <end position="375"/>
    </location>
</feature>
<dbReference type="STRING" id="43265.A0A545VIQ4"/>
<feature type="region of interest" description="Disordered" evidence="1">
    <location>
        <begin position="46"/>
        <end position="152"/>
    </location>
</feature>
<feature type="compositionally biased region" description="Low complexity" evidence="1">
    <location>
        <begin position="46"/>
        <end position="58"/>
    </location>
</feature>
<reference evidence="2 3" key="1">
    <citation type="journal article" date="2019" name="Appl. Microbiol. Biotechnol.">
        <title>Genome sequence of Isaria javanica and comparative genome analysis insights into family S53 peptidase evolution in fungal entomopathogens.</title>
        <authorList>
            <person name="Lin R."/>
            <person name="Zhang X."/>
            <person name="Xin B."/>
            <person name="Zou M."/>
            <person name="Gao Y."/>
            <person name="Qin F."/>
            <person name="Hu Q."/>
            <person name="Xie B."/>
            <person name="Cheng X."/>
        </authorList>
    </citation>
    <scope>NUCLEOTIDE SEQUENCE [LARGE SCALE GENOMIC DNA]</scope>
    <source>
        <strain evidence="2 3">IJ1G</strain>
    </source>
</reference>
<feature type="compositionally biased region" description="Polar residues" evidence="1">
    <location>
        <begin position="69"/>
        <end position="79"/>
    </location>
</feature>
<evidence type="ECO:0000313" key="3">
    <source>
        <dbReference type="Proteomes" id="UP000315783"/>
    </source>
</evidence>
<sequence>MTFELRMLFDEHVTLLSRWWKLSRIHLELPLCSEVDYHLNAHIQRSPSSTVVTTSVPPGQGPRDGLDSIQRSPGTSTEIAEQVHGQTEDASEPWSSQGNNHEPDIPAELPRHTRRHGSASQNDSASIDADGKTAGLGDGQLQQQRRWFRHNTAPSRRRYSHLSKMDIFAFPTEIRLRIYSELLVCRGTIEFPVKLWDDSSARLCPEGIKLYPALLCTSKQVYNEAISLLYADNNFQFPGLDTASTRCNRSIAAFVQQIGARASLIRHICVEFPATPLADERRHDHGLQNERFHDLDLLRDACPNIATLELLLPLERAEIVLHSSIFTELLDLIHARLKAFRSLQEVKVDIEVLTEDSDDESHNGVEDRENDEREGTCNNGCKTDREPLRQLYRRGWAVNITKVPTIELDHEDDNNDMIEWHRREQQREEEEWDSYYRQRQVESYRMDYADDGGPA</sequence>
<feature type="region of interest" description="Disordered" evidence="1">
    <location>
        <begin position="356"/>
        <end position="382"/>
    </location>
</feature>
<gene>
    <name evidence="2" type="ORF">IF1G_11223</name>
</gene>
<dbReference type="InterPro" id="IPR038883">
    <property type="entry name" value="AN11006-like"/>
</dbReference>
<evidence type="ECO:0000256" key="1">
    <source>
        <dbReference type="SAM" id="MobiDB-lite"/>
    </source>
</evidence>
<dbReference type="OrthoDB" id="62952at2759"/>
<keyword evidence="3" id="KW-1185">Reference proteome</keyword>
<accession>A0A545VIQ4</accession>
<dbReference type="Proteomes" id="UP000315783">
    <property type="component" value="Unassembled WGS sequence"/>
</dbReference>
<protein>
    <submittedName>
        <fullName evidence="2">Uncharacterized protein</fullName>
    </submittedName>
</protein>
<dbReference type="PANTHER" id="PTHR42085:SF2">
    <property type="entry name" value="F-BOX DOMAIN-CONTAINING PROTEIN"/>
    <property type="match status" value="1"/>
</dbReference>
<evidence type="ECO:0000313" key="2">
    <source>
        <dbReference type="EMBL" id="TQV90114.1"/>
    </source>
</evidence>
<dbReference type="PANTHER" id="PTHR42085">
    <property type="entry name" value="F-BOX DOMAIN-CONTAINING PROTEIN"/>
    <property type="match status" value="1"/>
</dbReference>
<dbReference type="EMBL" id="SPUK01000036">
    <property type="protein sequence ID" value="TQV90114.1"/>
    <property type="molecule type" value="Genomic_DNA"/>
</dbReference>
<comment type="caution">
    <text evidence="2">The sequence shown here is derived from an EMBL/GenBank/DDBJ whole genome shotgun (WGS) entry which is preliminary data.</text>
</comment>
<proteinExistence type="predicted"/>
<organism evidence="2 3">
    <name type="scientific">Cordyceps javanica</name>
    <dbReference type="NCBI Taxonomy" id="43265"/>
    <lineage>
        <taxon>Eukaryota</taxon>
        <taxon>Fungi</taxon>
        <taxon>Dikarya</taxon>
        <taxon>Ascomycota</taxon>
        <taxon>Pezizomycotina</taxon>
        <taxon>Sordariomycetes</taxon>
        <taxon>Hypocreomycetidae</taxon>
        <taxon>Hypocreales</taxon>
        <taxon>Cordycipitaceae</taxon>
        <taxon>Cordyceps</taxon>
    </lineage>
</organism>
<dbReference type="AlphaFoldDB" id="A0A545VIQ4"/>